<comment type="subcellular location">
    <subcellularLocation>
        <location evidence="1">Cell outer membrane</location>
    </subcellularLocation>
</comment>
<evidence type="ECO:0000313" key="8">
    <source>
        <dbReference type="EMBL" id="URI10757.1"/>
    </source>
</evidence>
<organism evidence="8 9">
    <name type="scientific">Aquincola tertiaricarbonis</name>
    <dbReference type="NCBI Taxonomy" id="391953"/>
    <lineage>
        <taxon>Bacteria</taxon>
        <taxon>Pseudomonadati</taxon>
        <taxon>Pseudomonadota</taxon>
        <taxon>Betaproteobacteria</taxon>
        <taxon>Burkholderiales</taxon>
        <taxon>Sphaerotilaceae</taxon>
        <taxon>Aquincola</taxon>
    </lineage>
</organism>
<reference evidence="8" key="1">
    <citation type="submission" date="2022-05" db="EMBL/GenBank/DDBJ databases">
        <title>An RpoN-dependent PEP-CTERM gene is involved in floc formation of an Aquincola tertiaricarbonis strain.</title>
        <authorList>
            <person name="Qiu D."/>
            <person name="Xia M."/>
        </authorList>
    </citation>
    <scope>NUCLEOTIDE SEQUENCE</scope>
    <source>
        <strain evidence="8">RN12</strain>
    </source>
</reference>
<dbReference type="PANTHER" id="PTHR30329">
    <property type="entry name" value="STATOR ELEMENT OF FLAGELLAR MOTOR COMPLEX"/>
    <property type="match status" value="1"/>
</dbReference>
<dbReference type="CDD" id="cd07185">
    <property type="entry name" value="OmpA_C-like"/>
    <property type="match status" value="1"/>
</dbReference>
<dbReference type="PRINTS" id="PR01021">
    <property type="entry name" value="OMPADOMAIN"/>
</dbReference>
<evidence type="ECO:0000256" key="3">
    <source>
        <dbReference type="ARBA" id="ARBA00023237"/>
    </source>
</evidence>
<accession>A0ABY4SF60</accession>
<evidence type="ECO:0000256" key="4">
    <source>
        <dbReference type="PROSITE-ProRule" id="PRU00473"/>
    </source>
</evidence>
<dbReference type="InterPro" id="IPR036737">
    <property type="entry name" value="OmpA-like_sf"/>
</dbReference>
<evidence type="ECO:0000256" key="5">
    <source>
        <dbReference type="SAM" id="MobiDB-lite"/>
    </source>
</evidence>
<keyword evidence="6" id="KW-0732">Signal</keyword>
<dbReference type="InterPro" id="IPR006664">
    <property type="entry name" value="OMP_bac"/>
</dbReference>
<dbReference type="EMBL" id="CP097636">
    <property type="protein sequence ID" value="URI10757.1"/>
    <property type="molecule type" value="Genomic_DNA"/>
</dbReference>
<gene>
    <name evidence="8" type="ORF">MW290_17360</name>
</gene>
<feature type="chain" id="PRO_5047193852" evidence="6">
    <location>
        <begin position="25"/>
        <end position="193"/>
    </location>
</feature>
<dbReference type="Pfam" id="PF00691">
    <property type="entry name" value="OmpA"/>
    <property type="match status" value="1"/>
</dbReference>
<dbReference type="Gene3D" id="3.30.1330.60">
    <property type="entry name" value="OmpA-like domain"/>
    <property type="match status" value="1"/>
</dbReference>
<evidence type="ECO:0000259" key="7">
    <source>
        <dbReference type="PROSITE" id="PS51123"/>
    </source>
</evidence>
<dbReference type="PROSITE" id="PS51123">
    <property type="entry name" value="OMPA_2"/>
    <property type="match status" value="1"/>
</dbReference>
<keyword evidence="3" id="KW-0998">Cell outer membrane</keyword>
<keyword evidence="9" id="KW-1185">Reference proteome</keyword>
<sequence>MTSYTLGRWLCAAALAGTAALAGAQPAAGASAPEPMLRGGDVTESALVDALAIEPPEPPADAKTRGFRPAVRPPSNKPAAPGKASLLITFPTDSAELTAEARATLDTVAKALQSDKLAGFGFRVEGHADPRGQADRNMKLSQLRAQAVVDYLVNVRGVLPERLAPQGKGSTELVDPARPEAPENRRVTIVTNR</sequence>
<protein>
    <submittedName>
        <fullName evidence="8">OmpA family protein</fullName>
    </submittedName>
</protein>
<dbReference type="RefSeq" id="WP_250198961.1">
    <property type="nucleotide sequence ID" value="NZ_CP097636.1"/>
</dbReference>
<name>A0ABY4SF60_AQUTE</name>
<feature type="signal peptide" evidence="6">
    <location>
        <begin position="1"/>
        <end position="24"/>
    </location>
</feature>
<proteinExistence type="predicted"/>
<feature type="domain" description="OmpA-like" evidence="7">
    <location>
        <begin position="77"/>
        <end position="193"/>
    </location>
</feature>
<evidence type="ECO:0000313" key="9">
    <source>
        <dbReference type="Proteomes" id="UP001056201"/>
    </source>
</evidence>
<evidence type="ECO:0000256" key="2">
    <source>
        <dbReference type="ARBA" id="ARBA00023136"/>
    </source>
</evidence>
<dbReference type="InterPro" id="IPR006665">
    <property type="entry name" value="OmpA-like"/>
</dbReference>
<dbReference type="PANTHER" id="PTHR30329:SF21">
    <property type="entry name" value="LIPOPROTEIN YIAD-RELATED"/>
    <property type="match status" value="1"/>
</dbReference>
<dbReference type="InterPro" id="IPR050330">
    <property type="entry name" value="Bact_OuterMem_StrucFunc"/>
</dbReference>
<evidence type="ECO:0000256" key="6">
    <source>
        <dbReference type="SAM" id="SignalP"/>
    </source>
</evidence>
<dbReference type="SUPFAM" id="SSF103088">
    <property type="entry name" value="OmpA-like"/>
    <property type="match status" value="1"/>
</dbReference>
<dbReference type="Proteomes" id="UP001056201">
    <property type="component" value="Chromosome 2"/>
</dbReference>
<evidence type="ECO:0000256" key="1">
    <source>
        <dbReference type="ARBA" id="ARBA00004442"/>
    </source>
</evidence>
<feature type="region of interest" description="Disordered" evidence="5">
    <location>
        <begin position="54"/>
        <end position="83"/>
    </location>
</feature>
<keyword evidence="2 4" id="KW-0472">Membrane</keyword>